<evidence type="ECO:0000256" key="1">
    <source>
        <dbReference type="SAM" id="MobiDB-lite"/>
    </source>
</evidence>
<reference evidence="2 3" key="1">
    <citation type="submission" date="2019-09" db="EMBL/GenBank/DDBJ databases">
        <title>Draft genome sequences of 48 bacterial type strains from the CCUG.</title>
        <authorList>
            <person name="Tunovic T."/>
            <person name="Pineiro-Iglesias B."/>
            <person name="Unosson C."/>
            <person name="Inganas E."/>
            <person name="Ohlen M."/>
            <person name="Cardew S."/>
            <person name="Jensie-Markopoulos S."/>
            <person name="Salva-Serra F."/>
            <person name="Jaen-Luchoro D."/>
            <person name="Karlsson R."/>
            <person name="Svensson-Stadler L."/>
            <person name="Chun J."/>
            <person name="Moore E."/>
        </authorList>
    </citation>
    <scope>NUCLEOTIDE SEQUENCE [LARGE SCALE GENOMIC DNA]</scope>
    <source>
        <strain evidence="2 3">CCUG 30977</strain>
    </source>
</reference>
<dbReference type="Proteomes" id="UP000430120">
    <property type="component" value="Unassembled WGS sequence"/>
</dbReference>
<dbReference type="EMBL" id="VZPB01000030">
    <property type="protein sequence ID" value="KAB0580718.1"/>
    <property type="molecule type" value="Genomic_DNA"/>
</dbReference>
<evidence type="ECO:0008006" key="4">
    <source>
        <dbReference type="Google" id="ProtNLM"/>
    </source>
</evidence>
<evidence type="ECO:0000313" key="3">
    <source>
        <dbReference type="Proteomes" id="UP000430120"/>
    </source>
</evidence>
<evidence type="ECO:0000313" key="2">
    <source>
        <dbReference type="EMBL" id="KAB0580718.1"/>
    </source>
</evidence>
<dbReference type="OrthoDB" id="7059884at2"/>
<comment type="caution">
    <text evidence="2">The sequence shown here is derived from an EMBL/GenBank/DDBJ whole genome shotgun (WGS) entry which is preliminary data.</text>
</comment>
<gene>
    <name evidence="2" type="ORF">F7Q92_13100</name>
</gene>
<proteinExistence type="predicted"/>
<feature type="compositionally biased region" description="Polar residues" evidence="1">
    <location>
        <begin position="180"/>
        <end position="209"/>
    </location>
</feature>
<protein>
    <recommendedName>
        <fullName evidence="4">DUF5343 domain-containing protein</fullName>
    </recommendedName>
</protein>
<sequence>MDVVRKKSPRAPSIALDEALNRALLAYDKDRTHAAPAEVVAQNLGYKSANNGSALAAMASLRYYGLLERPREGMLAVAKAVEQYKFAPDESQRKALLRKFLLAPNVFAELLELYRDGLPSDATIRYELINRGFLPAPAETCAAVFRKSVDFVDYFGQPGALEPTDADDEGANIEDGPRSRASNLDESDEAVQQPTVASFRSATPRQSASPLPPLGGEDVDSIPVRLTGGRRAWLVVPHRLYDADKVRLKAQIDLLLTVEEEHGNS</sequence>
<dbReference type="AlphaFoldDB" id="A0A643FAK6"/>
<name>A0A643FAK6_IDEDE</name>
<feature type="region of interest" description="Disordered" evidence="1">
    <location>
        <begin position="160"/>
        <end position="219"/>
    </location>
</feature>
<keyword evidence="3" id="KW-1185">Reference proteome</keyword>
<dbReference type="RefSeq" id="WP_151124578.1">
    <property type="nucleotide sequence ID" value="NZ_CP088081.1"/>
</dbReference>
<organism evidence="2 3">
    <name type="scientific">Ideonella dechloratans</name>
    <dbReference type="NCBI Taxonomy" id="36863"/>
    <lineage>
        <taxon>Bacteria</taxon>
        <taxon>Pseudomonadati</taxon>
        <taxon>Pseudomonadota</taxon>
        <taxon>Betaproteobacteria</taxon>
        <taxon>Burkholderiales</taxon>
        <taxon>Sphaerotilaceae</taxon>
        <taxon>Ideonella</taxon>
    </lineage>
</organism>
<accession>A0A643FAK6</accession>